<evidence type="ECO:0008006" key="3">
    <source>
        <dbReference type="Google" id="ProtNLM"/>
    </source>
</evidence>
<reference evidence="1 2" key="1">
    <citation type="journal article" date="2018" name="Nat. Ecol. Evol.">
        <title>Pezizomycetes genomes reveal the molecular basis of ectomycorrhizal truffle lifestyle.</title>
        <authorList>
            <person name="Murat C."/>
            <person name="Payen T."/>
            <person name="Noel B."/>
            <person name="Kuo A."/>
            <person name="Morin E."/>
            <person name="Chen J."/>
            <person name="Kohler A."/>
            <person name="Krizsan K."/>
            <person name="Balestrini R."/>
            <person name="Da Silva C."/>
            <person name="Montanini B."/>
            <person name="Hainaut M."/>
            <person name="Levati E."/>
            <person name="Barry K.W."/>
            <person name="Belfiori B."/>
            <person name="Cichocki N."/>
            <person name="Clum A."/>
            <person name="Dockter R.B."/>
            <person name="Fauchery L."/>
            <person name="Guy J."/>
            <person name="Iotti M."/>
            <person name="Le Tacon F."/>
            <person name="Lindquist E.A."/>
            <person name="Lipzen A."/>
            <person name="Malagnac F."/>
            <person name="Mello A."/>
            <person name="Molinier V."/>
            <person name="Miyauchi S."/>
            <person name="Poulain J."/>
            <person name="Riccioni C."/>
            <person name="Rubini A."/>
            <person name="Sitrit Y."/>
            <person name="Splivallo R."/>
            <person name="Traeger S."/>
            <person name="Wang M."/>
            <person name="Zifcakova L."/>
            <person name="Wipf D."/>
            <person name="Zambonelli A."/>
            <person name="Paolocci F."/>
            <person name="Nowrousian M."/>
            <person name="Ottonello S."/>
            <person name="Baldrian P."/>
            <person name="Spatafora J.W."/>
            <person name="Henrissat B."/>
            <person name="Nagy L.G."/>
            <person name="Aury J.M."/>
            <person name="Wincker P."/>
            <person name="Grigoriev I.V."/>
            <person name="Bonfante P."/>
            <person name="Martin F.M."/>
        </authorList>
    </citation>
    <scope>NUCLEOTIDE SEQUENCE [LARGE SCALE GENOMIC DNA]</scope>
    <source>
        <strain evidence="1 2">RN42</strain>
    </source>
</reference>
<dbReference type="EMBL" id="ML119733">
    <property type="protein sequence ID" value="RPA77032.1"/>
    <property type="molecule type" value="Genomic_DNA"/>
</dbReference>
<gene>
    <name evidence="1" type="ORF">BJ508DRAFT_417349</name>
</gene>
<evidence type="ECO:0000313" key="1">
    <source>
        <dbReference type="EMBL" id="RPA77032.1"/>
    </source>
</evidence>
<accession>A0A3N4HT82</accession>
<sequence>MAECAAGGHLQGFFTLPAELRLEIYSHCPPFTLLQLSCSNHFFYHEINRSPKLYQSSPDYKCCSLVTAGSNCVRHGTPKISMSMITRISDWKERTLFNKLYPQKDWYYGPDEEIEGTRLSYARCLHCSKVGRFYLYSYGRCEPCEVSSNRFMDSLNMDFHEGIADRTDDASDI</sequence>
<dbReference type="AlphaFoldDB" id="A0A3N4HT82"/>
<name>A0A3N4HT82_ASCIM</name>
<protein>
    <recommendedName>
        <fullName evidence="3">F-box domain-containing protein</fullName>
    </recommendedName>
</protein>
<evidence type="ECO:0000313" key="2">
    <source>
        <dbReference type="Proteomes" id="UP000275078"/>
    </source>
</evidence>
<dbReference type="InterPro" id="IPR036047">
    <property type="entry name" value="F-box-like_dom_sf"/>
</dbReference>
<organism evidence="1 2">
    <name type="scientific">Ascobolus immersus RN42</name>
    <dbReference type="NCBI Taxonomy" id="1160509"/>
    <lineage>
        <taxon>Eukaryota</taxon>
        <taxon>Fungi</taxon>
        <taxon>Dikarya</taxon>
        <taxon>Ascomycota</taxon>
        <taxon>Pezizomycotina</taxon>
        <taxon>Pezizomycetes</taxon>
        <taxon>Pezizales</taxon>
        <taxon>Ascobolaceae</taxon>
        <taxon>Ascobolus</taxon>
    </lineage>
</organism>
<keyword evidence="2" id="KW-1185">Reference proteome</keyword>
<dbReference type="SUPFAM" id="SSF81383">
    <property type="entry name" value="F-box domain"/>
    <property type="match status" value="1"/>
</dbReference>
<proteinExistence type="predicted"/>
<dbReference type="OrthoDB" id="435188at2759"/>
<dbReference type="Proteomes" id="UP000275078">
    <property type="component" value="Unassembled WGS sequence"/>
</dbReference>